<dbReference type="SUPFAM" id="SSF54373">
    <property type="entry name" value="FAD-linked reductases, C-terminal domain"/>
    <property type="match status" value="1"/>
</dbReference>
<dbReference type="GO" id="GO:0004729">
    <property type="term" value="F:oxygen-dependent protoporphyrinogen oxidase activity"/>
    <property type="evidence" value="ECO:0007669"/>
    <property type="project" value="UniProtKB-UniRule"/>
</dbReference>
<keyword evidence="6 13" id="KW-0808">Transferase</keyword>
<keyword evidence="14" id="KW-0274">FAD</keyword>
<evidence type="ECO:0000256" key="4">
    <source>
        <dbReference type="ARBA" id="ARBA00008574"/>
    </source>
</evidence>
<dbReference type="GO" id="GO:0006612">
    <property type="term" value="P:protein targeting to membrane"/>
    <property type="evidence" value="ECO:0007669"/>
    <property type="project" value="TreeGrafter"/>
</dbReference>
<dbReference type="InterPro" id="IPR036188">
    <property type="entry name" value="FAD/NAD-bd_sf"/>
</dbReference>
<evidence type="ECO:0000259" key="16">
    <source>
        <dbReference type="Pfam" id="PF01529"/>
    </source>
</evidence>
<keyword evidence="7 13" id="KW-0812">Transmembrane</keyword>
<dbReference type="Gene3D" id="3.50.50.60">
    <property type="entry name" value="FAD/NAD(P)-binding domain"/>
    <property type="match status" value="1"/>
</dbReference>
<dbReference type="PANTHER" id="PTHR22883">
    <property type="entry name" value="ZINC FINGER DHHC DOMAIN CONTAINING PROTEIN"/>
    <property type="match status" value="1"/>
</dbReference>
<comment type="catalytic activity">
    <reaction evidence="13">
        <text>L-cysteinyl-[protein] + hexadecanoyl-CoA = S-hexadecanoyl-L-cysteinyl-[protein] + CoA</text>
        <dbReference type="Rhea" id="RHEA:36683"/>
        <dbReference type="Rhea" id="RHEA-COMP:10131"/>
        <dbReference type="Rhea" id="RHEA-COMP:11032"/>
        <dbReference type="ChEBI" id="CHEBI:29950"/>
        <dbReference type="ChEBI" id="CHEBI:57287"/>
        <dbReference type="ChEBI" id="CHEBI:57379"/>
        <dbReference type="ChEBI" id="CHEBI:74151"/>
        <dbReference type="EC" id="2.3.1.225"/>
    </reaction>
</comment>
<evidence type="ECO:0000256" key="2">
    <source>
        <dbReference type="ARBA" id="ARBA00004127"/>
    </source>
</evidence>
<dbReference type="Proteomes" id="UP000585474">
    <property type="component" value="Unassembled WGS sequence"/>
</dbReference>
<evidence type="ECO:0000256" key="11">
    <source>
        <dbReference type="ARBA" id="ARBA00023315"/>
    </source>
</evidence>
<keyword evidence="8 13" id="KW-1133">Transmembrane helix</keyword>
<comment type="subcellular location">
    <subcellularLocation>
        <location evidence="2">Endomembrane system</location>
        <topology evidence="2">Multi-pass membrane protein</topology>
    </subcellularLocation>
    <subcellularLocation>
        <location evidence="14">Plastid</location>
        <location evidence="14">Chloroplast</location>
    </subcellularLocation>
</comment>
<dbReference type="InterPro" id="IPR004572">
    <property type="entry name" value="Protoporphyrinogen_oxidase"/>
</dbReference>
<comment type="function">
    <text evidence="1 14">Catalyzes the 6-electron oxidation of protoporphyrinogen-IX to form protoporphyrin-IX.</text>
</comment>
<proteinExistence type="inferred from homology"/>
<comment type="similarity">
    <text evidence="5 14">Belongs to the protoporphyrinogen/coproporphyrinogen oxidase family. Protoporphyrinogen oxidase subfamily.</text>
</comment>
<comment type="caution">
    <text evidence="18">The sequence shown here is derived from an EMBL/GenBank/DDBJ whole genome shotgun (WGS) entry which is preliminary data.</text>
</comment>
<reference evidence="19" key="1">
    <citation type="submission" date="2019-07" db="EMBL/GenBank/DDBJ databases">
        <title>De Novo Assembly of kiwifruit Actinidia rufa.</title>
        <authorList>
            <person name="Sugita-Konishi S."/>
            <person name="Sato K."/>
            <person name="Mori E."/>
            <person name="Abe Y."/>
            <person name="Kisaki G."/>
            <person name="Hamano K."/>
            <person name="Suezawa K."/>
            <person name="Otani M."/>
            <person name="Fukuda T."/>
            <person name="Manabe T."/>
            <person name="Gomi K."/>
            <person name="Tabuchi M."/>
            <person name="Akimitsu K."/>
            <person name="Kataoka I."/>
        </authorList>
    </citation>
    <scope>NUCLEOTIDE SEQUENCE [LARGE SCALE GENOMIC DNA]</scope>
    <source>
        <strain evidence="19">cv. Fuchu</strain>
    </source>
</reference>
<evidence type="ECO:0000256" key="12">
    <source>
        <dbReference type="ARBA" id="ARBA00047554"/>
    </source>
</evidence>
<evidence type="ECO:0000256" key="6">
    <source>
        <dbReference type="ARBA" id="ARBA00022679"/>
    </source>
</evidence>
<keyword evidence="11 13" id="KW-0012">Acyltransferase</keyword>
<dbReference type="GO" id="GO:0005794">
    <property type="term" value="C:Golgi apparatus"/>
    <property type="evidence" value="ECO:0007669"/>
    <property type="project" value="TreeGrafter"/>
</dbReference>
<feature type="transmembrane region" description="Helical" evidence="13">
    <location>
        <begin position="405"/>
        <end position="430"/>
    </location>
</feature>
<evidence type="ECO:0000256" key="13">
    <source>
        <dbReference type="RuleBase" id="RU079119"/>
    </source>
</evidence>
<keyword evidence="9 13" id="KW-0472">Membrane</keyword>
<dbReference type="PANTHER" id="PTHR22883:SF306">
    <property type="entry name" value="PROTEIN S-ACYLTRANSFERASE 18"/>
    <property type="match status" value="1"/>
</dbReference>
<dbReference type="InterPro" id="IPR002937">
    <property type="entry name" value="Amino_oxidase"/>
</dbReference>
<evidence type="ECO:0000256" key="7">
    <source>
        <dbReference type="ARBA" id="ARBA00022692"/>
    </source>
</evidence>
<evidence type="ECO:0000256" key="8">
    <source>
        <dbReference type="ARBA" id="ARBA00022989"/>
    </source>
</evidence>
<evidence type="ECO:0000259" key="17">
    <source>
        <dbReference type="Pfam" id="PF01593"/>
    </source>
</evidence>
<feature type="domain" description="Amine oxidase" evidence="17">
    <location>
        <begin position="30"/>
        <end position="201"/>
    </location>
</feature>
<dbReference type="NCBIfam" id="TIGR00562">
    <property type="entry name" value="proto_IX_ox"/>
    <property type="match status" value="1"/>
</dbReference>
<name>A0A7J0DAD9_9ERIC</name>
<dbReference type="AlphaFoldDB" id="A0A7J0DAD9"/>
<evidence type="ECO:0000256" key="3">
    <source>
        <dbReference type="ARBA" id="ARBA00005073"/>
    </source>
</evidence>
<evidence type="ECO:0000256" key="1">
    <source>
        <dbReference type="ARBA" id="ARBA00002600"/>
    </source>
</evidence>
<dbReference type="GO" id="GO:0019706">
    <property type="term" value="F:protein-cysteine S-palmitoyltransferase activity"/>
    <property type="evidence" value="ECO:0007669"/>
    <property type="project" value="UniProtKB-EC"/>
</dbReference>
<dbReference type="Pfam" id="PF01593">
    <property type="entry name" value="Amino_oxidase"/>
    <property type="match status" value="1"/>
</dbReference>
<dbReference type="GO" id="GO:0006782">
    <property type="term" value="P:protoporphyrinogen IX biosynthetic process"/>
    <property type="evidence" value="ECO:0007669"/>
    <property type="project" value="UniProtKB-UniRule"/>
</dbReference>
<dbReference type="EC" id="1.3.3.4" evidence="14"/>
<comment type="domain">
    <text evidence="13">The DHHC domain is required for palmitoyltransferase activity.</text>
</comment>
<keyword evidence="14" id="KW-0560">Oxidoreductase</keyword>
<feature type="region of interest" description="Disordered" evidence="15">
    <location>
        <begin position="583"/>
        <end position="622"/>
    </location>
</feature>
<protein>
    <recommendedName>
        <fullName evidence="13 14">Multifunctional fusion protein</fullName>
    </recommendedName>
    <domain>
        <recommendedName>
            <fullName evidence="13">S-acyltransferase</fullName>
            <ecNumber evidence="13">2.3.1.225</ecNumber>
        </recommendedName>
        <alternativeName>
            <fullName evidence="13">Palmitoyltransferase</fullName>
        </alternativeName>
    </domain>
    <domain>
        <recommendedName>
            <fullName evidence="14">Protoporphyrinogen oxidase</fullName>
            <ecNumber evidence="14">1.3.3.4</ecNumber>
        </recommendedName>
    </domain>
</protein>
<sequence length="664" mass="74014">MLEEISEGEIPLGSFFCHLNSRGQNTWTAAAADALSKFYYPPVAAVSISYPKEAIRTSCLIDGELKGFGQLHPRSQGVETLETIYSSSLFPNRAPPGRILLLNYIGGATNVGILSKTDSELVEAVDRDLRKMLINSNAKEPFVLGVRVWPQAIPQFLIGHLDILFAAKAALGNGGFEGLFLGGNYVSGVALGRCVEGAYEVAAEALSVMFLFIRCAAIDPSDKTHIKNKKKTRSKSNNGLLNLNYGSILGQIIKRFIRRIERRILRAFIRRKYLDSCQNISSGQIEPLLPFPLVMKEKDDAIPPDPREDDLSFCPLCDFEVKQHSKHCRTCNRCVEGFDHHCRWLNNCVGKKNYTTFILLMIFLLLMLTIEGGIAVAIFIKCFADKKGIDHELQRKLQVDFPRGVLAAISILLVLMTAYSSAALGQLFFFHVVLIRKGIRTYDYILAMREENQSMELESFEDSDFSSDDSIDFDYSPKKPTFVSRFICREQPINQNNPRLSIRIDGEPEPSTLTNKQGFHASIDPWKLISMSRDKVVLAAEKARERLMKQNSGVGCDSLKPLPLETKSGPLLSPDKNMATVGSGLTPHISRGRVPCSPGRLSSPRRQFSSSPTMLSSSAATPKHKYRSNFDLKLTEVSRELETYISRQVLCSILKKDGSEASPR</sequence>
<gene>
    <name evidence="18" type="ORF">Acr_00g0012670</name>
</gene>
<comment type="catalytic activity">
    <reaction evidence="12 14">
        <text>protoporphyrinogen IX + 3 O2 = protoporphyrin IX + 3 H2O2</text>
        <dbReference type="Rhea" id="RHEA:25576"/>
        <dbReference type="ChEBI" id="CHEBI:15379"/>
        <dbReference type="ChEBI" id="CHEBI:16240"/>
        <dbReference type="ChEBI" id="CHEBI:57306"/>
        <dbReference type="ChEBI" id="CHEBI:57307"/>
        <dbReference type="EC" id="1.3.3.4"/>
    </reaction>
</comment>
<comment type="similarity">
    <text evidence="4 13">Belongs to the DHHC palmitoyltransferase family.</text>
</comment>
<dbReference type="GO" id="GO:0009507">
    <property type="term" value="C:chloroplast"/>
    <property type="evidence" value="ECO:0007669"/>
    <property type="project" value="UniProtKB-SubCell"/>
</dbReference>
<accession>A0A7J0DAD9</accession>
<evidence type="ECO:0000256" key="15">
    <source>
        <dbReference type="SAM" id="MobiDB-lite"/>
    </source>
</evidence>
<dbReference type="UniPathway" id="UPA00251">
    <property type="reaction ID" value="UER00324"/>
</dbReference>
<evidence type="ECO:0000256" key="14">
    <source>
        <dbReference type="RuleBase" id="RU367069"/>
    </source>
</evidence>
<feature type="domain" description="Palmitoyltransferase DHHC" evidence="16">
    <location>
        <begin position="309"/>
        <end position="445"/>
    </location>
</feature>
<keyword evidence="10 14" id="KW-0627">Porphyrin biosynthesis</keyword>
<dbReference type="OrthoDB" id="9909019at2759"/>
<feature type="compositionally biased region" description="Low complexity" evidence="15">
    <location>
        <begin position="609"/>
        <end position="621"/>
    </location>
</feature>
<comment type="pathway">
    <text evidence="3 14">Porphyrin-containing compound metabolism; protoporphyrin-IX biosynthesis; protoporphyrin-IX from protoporphyrinogen-IX: step 1/1.</text>
</comment>
<dbReference type="PROSITE" id="PS50216">
    <property type="entry name" value="DHHC"/>
    <property type="match status" value="1"/>
</dbReference>
<dbReference type="EMBL" id="BJWL01000125">
    <property type="protein sequence ID" value="GFS30574.1"/>
    <property type="molecule type" value="Genomic_DNA"/>
</dbReference>
<organism evidence="18 19">
    <name type="scientific">Actinidia rufa</name>
    <dbReference type="NCBI Taxonomy" id="165716"/>
    <lineage>
        <taxon>Eukaryota</taxon>
        <taxon>Viridiplantae</taxon>
        <taxon>Streptophyta</taxon>
        <taxon>Embryophyta</taxon>
        <taxon>Tracheophyta</taxon>
        <taxon>Spermatophyta</taxon>
        <taxon>Magnoliopsida</taxon>
        <taxon>eudicotyledons</taxon>
        <taxon>Gunneridae</taxon>
        <taxon>Pentapetalae</taxon>
        <taxon>asterids</taxon>
        <taxon>Ericales</taxon>
        <taxon>Actinidiaceae</taxon>
        <taxon>Actinidia</taxon>
    </lineage>
</organism>
<evidence type="ECO:0000313" key="19">
    <source>
        <dbReference type="Proteomes" id="UP000585474"/>
    </source>
</evidence>
<dbReference type="InterPro" id="IPR039859">
    <property type="entry name" value="PFA4/ZDH16/20/ERF2-like"/>
</dbReference>
<dbReference type="Gene3D" id="3.90.660.20">
    <property type="entry name" value="Protoporphyrinogen oxidase, mitochondrial, domain 2"/>
    <property type="match status" value="1"/>
</dbReference>
<evidence type="ECO:0000313" key="18">
    <source>
        <dbReference type="EMBL" id="GFS30574.1"/>
    </source>
</evidence>
<evidence type="ECO:0000256" key="10">
    <source>
        <dbReference type="ARBA" id="ARBA00023244"/>
    </source>
</evidence>
<evidence type="ECO:0000256" key="9">
    <source>
        <dbReference type="ARBA" id="ARBA00023136"/>
    </source>
</evidence>
<comment type="cofactor">
    <cofactor evidence="14">
        <name>FAD</name>
        <dbReference type="ChEBI" id="CHEBI:57692"/>
    </cofactor>
    <text evidence="14">Binds 1 FAD per subunit.</text>
</comment>
<dbReference type="EC" id="2.3.1.225" evidence="13"/>
<dbReference type="GO" id="GO:0005783">
    <property type="term" value="C:endoplasmic reticulum"/>
    <property type="evidence" value="ECO:0007669"/>
    <property type="project" value="TreeGrafter"/>
</dbReference>
<feature type="transmembrane region" description="Helical" evidence="13">
    <location>
        <begin position="357"/>
        <end position="384"/>
    </location>
</feature>
<keyword evidence="14" id="KW-0350">Heme biosynthesis</keyword>
<keyword evidence="14" id="KW-0285">Flavoprotein</keyword>
<evidence type="ECO:0000256" key="5">
    <source>
        <dbReference type="ARBA" id="ARBA00010551"/>
    </source>
</evidence>
<keyword evidence="19" id="KW-1185">Reference proteome</keyword>
<dbReference type="InterPro" id="IPR001594">
    <property type="entry name" value="Palmitoyltrfase_DHHC"/>
</dbReference>
<dbReference type="Pfam" id="PF01529">
    <property type="entry name" value="DHHC"/>
    <property type="match status" value="1"/>
</dbReference>